<gene>
    <name evidence="4" type="ORF">CLV67_12977</name>
</gene>
<dbReference type="GO" id="GO:0005737">
    <property type="term" value="C:cytoplasm"/>
    <property type="evidence" value="ECO:0007669"/>
    <property type="project" value="TreeGrafter"/>
</dbReference>
<feature type="domain" description="HTH luxR-type" evidence="3">
    <location>
        <begin position="839"/>
        <end position="904"/>
    </location>
</feature>
<keyword evidence="1" id="KW-0547">Nucleotide-binding</keyword>
<dbReference type="InterPro" id="IPR036388">
    <property type="entry name" value="WH-like_DNA-bd_sf"/>
</dbReference>
<dbReference type="GO" id="GO:0004016">
    <property type="term" value="F:adenylate cyclase activity"/>
    <property type="evidence" value="ECO:0007669"/>
    <property type="project" value="TreeGrafter"/>
</dbReference>
<dbReference type="PRINTS" id="PR00038">
    <property type="entry name" value="HTHLUXR"/>
</dbReference>
<dbReference type="Gene3D" id="1.10.10.10">
    <property type="entry name" value="Winged helix-like DNA-binding domain superfamily/Winged helix DNA-binding domain"/>
    <property type="match status" value="1"/>
</dbReference>
<dbReference type="InterPro" id="IPR041664">
    <property type="entry name" value="AAA_16"/>
</dbReference>
<dbReference type="Gene3D" id="1.25.40.10">
    <property type="entry name" value="Tetratricopeptide repeat domain"/>
    <property type="match status" value="1"/>
</dbReference>
<dbReference type="RefSeq" id="WP_106329914.1">
    <property type="nucleotide sequence ID" value="NZ_BOMO01000161.1"/>
</dbReference>
<protein>
    <submittedName>
        <fullName evidence="4">Transcriptional regulator</fullName>
    </submittedName>
</protein>
<keyword evidence="2" id="KW-0067">ATP-binding</keyword>
<sequence>MRAGEALFGRDGELALLDRLLAGAAAERGAALVIRGEPGIGKTALLTWLARTAGERGMRVLTSSGVESESRLPYAALHQLLYPLASAIDALPPVHRAALRAAFGQQEGTPDLYAVALAALEVVVDTAVDRPVVLVLDDLHWLDKASADVLAFVGRRIGSDAVLAVGGTRTVALDDPQRRADLPDLELGRLTAADSAALLDSHAPRLSPAVRDRFLAEAAGNPLALVELPRSAAVNAVAGSPSAALPLNNRLEAAFAARVNDLGVREGALLLTLAADAACNVRRLLAAASETAGEPVTLSDAQRAMDAGLIEVAGSSLRFRHPLMRSAVYQRAPLLTRLAVHRALAGQLADFPDRRLWHLASATMGPDPELAAELERYAERAGRRGATMSAVSALHRAGELTEQPAAATSLVLRAAELASEIGARHEVERLITESDPSALGPVERARLANILEVVRYPAYRDPAARVRELTDLAVAARDAGSPYVFTQLLWRAASRCFFQDTGPDPAAARGRVAALADPDGDDPLTLALLAYTVPEERGAEVLGRLDRAAETDQGPEAMRFLGSAALVLGDFARSTAWLDRAVADARAQGRLAVLARLLSSTNWGRLWLGEWDRAIAELTEARTLARETGEAFYAVAAQTSIGAISALRGDLDSAQRLLDEVAASPLAAGMSYIQVAMAQARGLVHLFRGDAHRAYAVLAATFDPVSPVFHRYMRWWLVPDLIDAAAAAQRPDDARDLIIGLPELAAAVRAPIVVVAAEYAAVVLDGGEDLTGEIGRWPLYRARLQLHLGRRERRRYRTTEARDLLRSARETFDALGAQPWAEAARAELRAAGENSGTRVSAARESLSPQELQIATLAADGLTNRQIAERLFLSHRTVGSHLYRIYPKLGVTRRAQLAGALANSV</sequence>
<dbReference type="PANTHER" id="PTHR16305:SF35">
    <property type="entry name" value="TRANSCRIPTIONAL ACTIVATOR DOMAIN"/>
    <property type="match status" value="1"/>
</dbReference>
<reference evidence="4 5" key="1">
    <citation type="submission" date="2018-03" db="EMBL/GenBank/DDBJ databases">
        <title>Genomic Encyclopedia of Archaeal and Bacterial Type Strains, Phase II (KMG-II): from individual species to whole genera.</title>
        <authorList>
            <person name="Goeker M."/>
        </authorList>
    </citation>
    <scope>NUCLEOTIDE SEQUENCE [LARGE SCALE GENOMIC DNA]</scope>
    <source>
        <strain evidence="4 5">DSM 43146</strain>
    </source>
</reference>
<evidence type="ECO:0000313" key="5">
    <source>
        <dbReference type="Proteomes" id="UP000239415"/>
    </source>
</evidence>
<accession>A0A2T0JWW0</accession>
<name>A0A2T0JWW0_9ACTN</name>
<dbReference type="OrthoDB" id="3514764at2"/>
<evidence type="ECO:0000256" key="2">
    <source>
        <dbReference type="ARBA" id="ARBA00022840"/>
    </source>
</evidence>
<dbReference type="Gene3D" id="3.40.50.300">
    <property type="entry name" value="P-loop containing nucleotide triphosphate hydrolases"/>
    <property type="match status" value="1"/>
</dbReference>
<dbReference type="GO" id="GO:0006355">
    <property type="term" value="P:regulation of DNA-templated transcription"/>
    <property type="evidence" value="ECO:0007669"/>
    <property type="project" value="InterPro"/>
</dbReference>
<evidence type="ECO:0000259" key="3">
    <source>
        <dbReference type="PROSITE" id="PS50043"/>
    </source>
</evidence>
<dbReference type="InterPro" id="IPR027417">
    <property type="entry name" value="P-loop_NTPase"/>
</dbReference>
<dbReference type="PROSITE" id="PS50043">
    <property type="entry name" value="HTH_LUXR_2"/>
    <property type="match status" value="1"/>
</dbReference>
<dbReference type="InterPro" id="IPR011990">
    <property type="entry name" value="TPR-like_helical_dom_sf"/>
</dbReference>
<dbReference type="Pfam" id="PF13191">
    <property type="entry name" value="AAA_16"/>
    <property type="match status" value="1"/>
</dbReference>
<evidence type="ECO:0000256" key="1">
    <source>
        <dbReference type="ARBA" id="ARBA00022741"/>
    </source>
</evidence>
<comment type="caution">
    <text evidence="4">The sequence shown here is derived from an EMBL/GenBank/DDBJ whole genome shotgun (WGS) entry which is preliminary data.</text>
</comment>
<dbReference type="InterPro" id="IPR016032">
    <property type="entry name" value="Sig_transdc_resp-reg_C-effctor"/>
</dbReference>
<proteinExistence type="predicted"/>
<dbReference type="AlphaFoldDB" id="A0A2T0JWW0"/>
<dbReference type="SUPFAM" id="SSF46894">
    <property type="entry name" value="C-terminal effector domain of the bipartite response regulators"/>
    <property type="match status" value="1"/>
</dbReference>
<organism evidence="4 5">
    <name type="scientific">Actinoplanes italicus</name>
    <dbReference type="NCBI Taxonomy" id="113567"/>
    <lineage>
        <taxon>Bacteria</taxon>
        <taxon>Bacillati</taxon>
        <taxon>Actinomycetota</taxon>
        <taxon>Actinomycetes</taxon>
        <taxon>Micromonosporales</taxon>
        <taxon>Micromonosporaceae</taxon>
        <taxon>Actinoplanes</taxon>
    </lineage>
</organism>
<dbReference type="SUPFAM" id="SSF52540">
    <property type="entry name" value="P-loop containing nucleoside triphosphate hydrolases"/>
    <property type="match status" value="1"/>
</dbReference>
<dbReference type="SUPFAM" id="SSF48452">
    <property type="entry name" value="TPR-like"/>
    <property type="match status" value="1"/>
</dbReference>
<dbReference type="SMART" id="SM00421">
    <property type="entry name" value="HTH_LUXR"/>
    <property type="match status" value="1"/>
</dbReference>
<dbReference type="GO" id="GO:0003677">
    <property type="term" value="F:DNA binding"/>
    <property type="evidence" value="ECO:0007669"/>
    <property type="project" value="InterPro"/>
</dbReference>
<keyword evidence="5" id="KW-1185">Reference proteome</keyword>
<dbReference type="PANTHER" id="PTHR16305">
    <property type="entry name" value="TESTICULAR SOLUBLE ADENYLYL CYCLASE"/>
    <property type="match status" value="1"/>
</dbReference>
<dbReference type="EMBL" id="PVMZ01000029">
    <property type="protein sequence ID" value="PRX12220.1"/>
    <property type="molecule type" value="Genomic_DNA"/>
</dbReference>
<dbReference type="Pfam" id="PF00196">
    <property type="entry name" value="GerE"/>
    <property type="match status" value="1"/>
</dbReference>
<dbReference type="PROSITE" id="PS00622">
    <property type="entry name" value="HTH_LUXR_1"/>
    <property type="match status" value="1"/>
</dbReference>
<dbReference type="Proteomes" id="UP000239415">
    <property type="component" value="Unassembled WGS sequence"/>
</dbReference>
<evidence type="ECO:0000313" key="4">
    <source>
        <dbReference type="EMBL" id="PRX12220.1"/>
    </source>
</evidence>
<dbReference type="GO" id="GO:0005524">
    <property type="term" value="F:ATP binding"/>
    <property type="evidence" value="ECO:0007669"/>
    <property type="project" value="UniProtKB-KW"/>
</dbReference>
<dbReference type="CDD" id="cd06170">
    <property type="entry name" value="LuxR_C_like"/>
    <property type="match status" value="1"/>
</dbReference>
<dbReference type="InterPro" id="IPR000792">
    <property type="entry name" value="Tscrpt_reg_LuxR_C"/>
</dbReference>